<feature type="domain" description="Methyltransferase" evidence="1">
    <location>
        <begin position="42"/>
        <end position="136"/>
    </location>
</feature>
<evidence type="ECO:0000313" key="2">
    <source>
        <dbReference type="EMBL" id="AIU69022.1"/>
    </source>
</evidence>
<dbReference type="PANTHER" id="PTHR43591:SF24">
    <property type="entry name" value="2-METHOXY-6-POLYPRENYL-1,4-BENZOQUINOL METHYLASE, MITOCHONDRIAL"/>
    <property type="match status" value="1"/>
</dbReference>
<sequence>MTFEEYYSAFKTYSDVHSEEYRRRIENLEPLLMKFMTKKGRVLDLGCGAGGFSFLLEDLGFTVIGADNSDYMLSLARGFAKEKGSKVEFIKADAKELPFEDDSFDYVLFIDNLVHFEPLDLGKAFREIARVLKPGGRLLLQFTDLRALLPVLMNGQVVGAEYWISKVLPDREEKTVLIEFQSEEKSFRVRFNVWGKTAVELLTKLYFRKIGEEQINEHTYLQVYEPKK</sequence>
<keyword evidence="3" id="KW-1185">Reference proteome</keyword>
<organism evidence="2 3">
    <name type="scientific">Thermococcus eurythermalis</name>
    <dbReference type="NCBI Taxonomy" id="1505907"/>
    <lineage>
        <taxon>Archaea</taxon>
        <taxon>Methanobacteriati</taxon>
        <taxon>Methanobacteriota</taxon>
        <taxon>Thermococci</taxon>
        <taxon>Thermococcales</taxon>
        <taxon>Thermococcaceae</taxon>
        <taxon>Thermococcus</taxon>
    </lineage>
</organism>
<dbReference type="CDD" id="cd02440">
    <property type="entry name" value="AdoMet_MTases"/>
    <property type="match status" value="1"/>
</dbReference>
<keyword evidence="2" id="KW-0808">Transferase</keyword>
<dbReference type="OrthoDB" id="147504at2157"/>
<dbReference type="GO" id="GO:0008168">
    <property type="term" value="F:methyltransferase activity"/>
    <property type="evidence" value="ECO:0007669"/>
    <property type="project" value="UniProtKB-KW"/>
</dbReference>
<dbReference type="EMBL" id="CP008887">
    <property type="protein sequence ID" value="AIU69022.1"/>
    <property type="molecule type" value="Genomic_DNA"/>
</dbReference>
<dbReference type="InterPro" id="IPR041698">
    <property type="entry name" value="Methyltransf_25"/>
</dbReference>
<dbReference type="SUPFAM" id="SSF53335">
    <property type="entry name" value="S-adenosyl-L-methionine-dependent methyltransferases"/>
    <property type="match status" value="1"/>
</dbReference>
<dbReference type="Proteomes" id="UP000029980">
    <property type="component" value="Chromosome"/>
</dbReference>
<reference evidence="2 3" key="1">
    <citation type="journal article" date="2015" name="Int. J. Syst. Evol. Microbiol.">
        <title>Thermococcus eurythermalis sp. nov., a conditional piezophilic hyperthermophilic archaeon with a wide temperature range isolated from an oil-immersed chimney in the Guaymas Basin.</title>
        <authorList>
            <person name="Zhao W."/>
            <person name="Zeng X."/>
            <person name="Xiao X."/>
        </authorList>
    </citation>
    <scope>NUCLEOTIDE SEQUENCE [LARGE SCALE GENOMIC DNA]</scope>
    <source>
        <strain evidence="2 3">A501</strain>
    </source>
</reference>
<keyword evidence="2" id="KW-0489">Methyltransferase</keyword>
<dbReference type="InterPro" id="IPR029063">
    <property type="entry name" value="SAM-dependent_MTases_sf"/>
</dbReference>
<evidence type="ECO:0000259" key="1">
    <source>
        <dbReference type="Pfam" id="PF13649"/>
    </source>
</evidence>
<dbReference type="AlphaFoldDB" id="A0A097QRB5"/>
<accession>A0A097QRB5</accession>
<proteinExistence type="predicted"/>
<evidence type="ECO:0000313" key="3">
    <source>
        <dbReference type="Proteomes" id="UP000029980"/>
    </source>
</evidence>
<dbReference type="KEGG" id="teu:TEU_00960"/>
<protein>
    <submittedName>
        <fullName evidence="2">Methyltransferase</fullName>
    </submittedName>
</protein>
<dbReference type="Pfam" id="PF13649">
    <property type="entry name" value="Methyltransf_25"/>
    <property type="match status" value="1"/>
</dbReference>
<gene>
    <name evidence="2" type="ORF">TEU_00960</name>
</gene>
<dbReference type="GO" id="GO:0032259">
    <property type="term" value="P:methylation"/>
    <property type="evidence" value="ECO:0007669"/>
    <property type="project" value="UniProtKB-KW"/>
</dbReference>
<dbReference type="PANTHER" id="PTHR43591">
    <property type="entry name" value="METHYLTRANSFERASE"/>
    <property type="match status" value="1"/>
</dbReference>
<dbReference type="STRING" id="1505907.TEU_00960"/>
<dbReference type="Gene3D" id="3.40.50.150">
    <property type="entry name" value="Vaccinia Virus protein VP39"/>
    <property type="match status" value="1"/>
</dbReference>
<dbReference type="RefSeq" id="WP_050002006.1">
    <property type="nucleotide sequence ID" value="NZ_CP008887.1"/>
</dbReference>
<dbReference type="GeneID" id="25152000"/>
<name>A0A097QRB5_9EURY</name>
<dbReference type="HOGENOM" id="CLU_1212646_0_0_2"/>